<sequence length="327" mass="38494">MHLQIEQFSDEIKDLMKTVYQNPFRGDFVKVNGVTMPEKYEKLADAIENFQVRDDDVWVCSFPKTGTTWSQEMVWCIANDLDYERAKVPLTDRFPYFDISAHGDFPAMVEANPGIQVPSQLVDSFNYTANVPSPRFIKTHLPFNLLPRQLRTGEKRPKIIYIVRNVKDTCISYYHFMRILEDLQGSFEDWCNLFLNDAVMYGPFWKHALGYWKKRIDENLLFLKYEDMKKDLPRVIKKTATFLEKNLTTDQLSSLTEHLSFENMKANPAVNNEHLIYGIKKLTQSKVDGKFMRSGEMNQWKSEMSPDIIERFDQQTRENLKGTRLYF</sequence>
<dbReference type="InterPro" id="IPR027417">
    <property type="entry name" value="P-loop_NTPase"/>
</dbReference>
<reference evidence="5" key="1">
    <citation type="submission" date="2025-08" db="UniProtKB">
        <authorList>
            <consortium name="RefSeq"/>
        </authorList>
    </citation>
    <scope>IDENTIFICATION</scope>
    <source>
        <tissue evidence="5">Thorax and Abdomen</tissue>
    </source>
</reference>
<keyword evidence="2" id="KW-0808">Transferase</keyword>
<dbReference type="SUPFAM" id="SSF52540">
    <property type="entry name" value="P-loop containing nucleoside triphosphate hydrolases"/>
    <property type="match status" value="1"/>
</dbReference>
<dbReference type="GeneID" id="107218128"/>
<evidence type="ECO:0000313" key="4">
    <source>
        <dbReference type="Proteomes" id="UP000829291"/>
    </source>
</evidence>
<evidence type="ECO:0000256" key="2">
    <source>
        <dbReference type="ARBA" id="ARBA00022679"/>
    </source>
</evidence>
<dbReference type="Proteomes" id="UP000829291">
    <property type="component" value="Chromosome 3"/>
</dbReference>
<dbReference type="PANTHER" id="PTHR11783">
    <property type="entry name" value="SULFOTRANSFERASE SULT"/>
    <property type="match status" value="1"/>
</dbReference>
<accession>A0ABM3FPQ3</accession>
<dbReference type="InterPro" id="IPR000863">
    <property type="entry name" value="Sulfotransferase_dom"/>
</dbReference>
<dbReference type="Gene3D" id="3.40.50.300">
    <property type="entry name" value="P-loop containing nucleotide triphosphate hydrolases"/>
    <property type="match status" value="1"/>
</dbReference>
<dbReference type="Pfam" id="PF00685">
    <property type="entry name" value="Sulfotransfer_1"/>
    <property type="match status" value="1"/>
</dbReference>
<comment type="similarity">
    <text evidence="1">Belongs to the sulfotransferase 1 family.</text>
</comment>
<feature type="domain" description="Sulfotransferase" evidence="3">
    <location>
        <begin position="54"/>
        <end position="323"/>
    </location>
</feature>
<organism evidence="4 5">
    <name type="scientific">Neodiprion lecontei</name>
    <name type="common">Redheaded pine sawfly</name>
    <dbReference type="NCBI Taxonomy" id="441921"/>
    <lineage>
        <taxon>Eukaryota</taxon>
        <taxon>Metazoa</taxon>
        <taxon>Ecdysozoa</taxon>
        <taxon>Arthropoda</taxon>
        <taxon>Hexapoda</taxon>
        <taxon>Insecta</taxon>
        <taxon>Pterygota</taxon>
        <taxon>Neoptera</taxon>
        <taxon>Endopterygota</taxon>
        <taxon>Hymenoptera</taxon>
        <taxon>Tenthredinoidea</taxon>
        <taxon>Diprionidae</taxon>
        <taxon>Diprioninae</taxon>
        <taxon>Neodiprion</taxon>
    </lineage>
</organism>
<evidence type="ECO:0000259" key="3">
    <source>
        <dbReference type="Pfam" id="PF00685"/>
    </source>
</evidence>
<evidence type="ECO:0000313" key="5">
    <source>
        <dbReference type="RefSeq" id="XP_046590004.1"/>
    </source>
</evidence>
<protein>
    <submittedName>
        <fullName evidence="5">Luciferin sulfotransferase</fullName>
    </submittedName>
</protein>
<evidence type="ECO:0000256" key="1">
    <source>
        <dbReference type="ARBA" id="ARBA00005771"/>
    </source>
</evidence>
<keyword evidence="4" id="KW-1185">Reference proteome</keyword>
<proteinExistence type="inferred from homology"/>
<name>A0ABM3FPQ3_NEOLC</name>
<dbReference type="RefSeq" id="XP_046590004.1">
    <property type="nucleotide sequence ID" value="XM_046734048.1"/>
</dbReference>
<gene>
    <name evidence="5" type="primary">LOC107218128</name>
</gene>